<dbReference type="PANTHER" id="PTHR36558:SF1">
    <property type="entry name" value="RESTRICTION ENDONUCLEASE DOMAIN-CONTAINING PROTEIN-RELATED"/>
    <property type="match status" value="1"/>
</dbReference>
<dbReference type="InterPro" id="IPR012296">
    <property type="entry name" value="Nuclease_put_TT1808"/>
</dbReference>
<dbReference type="RefSeq" id="WP_080523263.1">
    <property type="nucleotide sequence ID" value="NZ_LPUF01000001.1"/>
</dbReference>
<accession>A0A1V8MAU5</accession>
<evidence type="ECO:0000313" key="3">
    <source>
        <dbReference type="Proteomes" id="UP000191980"/>
    </source>
</evidence>
<name>A0A1V8MAU5_9GAMM</name>
<reference evidence="2 3" key="1">
    <citation type="submission" date="2015-12" db="EMBL/GenBank/DDBJ databases">
        <authorList>
            <person name="Shamseldin A."/>
            <person name="Moawad H."/>
            <person name="Abd El-Rahim W.M."/>
            <person name="Sadowsky M.J."/>
        </authorList>
    </citation>
    <scope>NUCLEOTIDE SEQUENCE [LARGE SCALE GENOMIC DNA]</scope>
    <source>
        <strain evidence="2 3">WF1</strain>
    </source>
</reference>
<evidence type="ECO:0000313" key="2">
    <source>
        <dbReference type="EMBL" id="OQK18657.1"/>
    </source>
</evidence>
<evidence type="ECO:0000259" key="1">
    <source>
        <dbReference type="Pfam" id="PF05685"/>
    </source>
</evidence>
<dbReference type="Pfam" id="PF05685">
    <property type="entry name" value="Uma2"/>
    <property type="match status" value="1"/>
</dbReference>
<protein>
    <recommendedName>
        <fullName evidence="1">Putative restriction endonuclease domain-containing protein</fullName>
    </recommendedName>
</protein>
<dbReference type="STRING" id="1420851.AU255_02625"/>
<feature type="domain" description="Putative restriction endonuclease" evidence="1">
    <location>
        <begin position="12"/>
        <end position="174"/>
    </location>
</feature>
<dbReference type="InterPro" id="IPR011335">
    <property type="entry name" value="Restrct_endonuc-II-like"/>
</dbReference>
<dbReference type="AlphaFoldDB" id="A0A1V8MAU5"/>
<gene>
    <name evidence="2" type="ORF">AU255_02625</name>
</gene>
<sequence length="189" mass="21682">MQTAESLFFTVDSYLAWEELQEEKHEYVNGEVFAMGGARGEHVLVSLNMASALKQHLRRTPCQTYMSDMKLRVAQMDAFFYPDVMVSCAKEDHQAEQFLSSPGLIVEVLSDSTEAYDRGAKFSAYRHLSSLKEYVLVDIKMRSVECFRRTAESEWLMHVYTDEQVCEFLSLGVSIEMAVIFEDIVDSQQ</sequence>
<dbReference type="PANTHER" id="PTHR36558">
    <property type="entry name" value="GLR1098 PROTEIN"/>
    <property type="match status" value="1"/>
</dbReference>
<dbReference type="CDD" id="cd06260">
    <property type="entry name" value="DUF820-like"/>
    <property type="match status" value="1"/>
</dbReference>
<keyword evidence="3" id="KW-1185">Reference proteome</keyword>
<comment type="caution">
    <text evidence="2">The sequence shown here is derived from an EMBL/GenBank/DDBJ whole genome shotgun (WGS) entry which is preliminary data.</text>
</comment>
<dbReference type="EMBL" id="LPUF01000001">
    <property type="protein sequence ID" value="OQK18657.1"/>
    <property type="molecule type" value="Genomic_DNA"/>
</dbReference>
<dbReference type="InterPro" id="IPR008538">
    <property type="entry name" value="Uma2"/>
</dbReference>
<organism evidence="2 3">
    <name type="scientific">Methyloprofundus sedimenti</name>
    <dbReference type="NCBI Taxonomy" id="1420851"/>
    <lineage>
        <taxon>Bacteria</taxon>
        <taxon>Pseudomonadati</taxon>
        <taxon>Pseudomonadota</taxon>
        <taxon>Gammaproteobacteria</taxon>
        <taxon>Methylococcales</taxon>
        <taxon>Methylococcaceae</taxon>
        <taxon>Methyloprofundus</taxon>
    </lineage>
</organism>
<dbReference type="Proteomes" id="UP000191980">
    <property type="component" value="Unassembled WGS sequence"/>
</dbReference>
<dbReference type="SUPFAM" id="SSF52980">
    <property type="entry name" value="Restriction endonuclease-like"/>
    <property type="match status" value="1"/>
</dbReference>
<dbReference type="OrthoDB" id="26750at2"/>
<dbReference type="Gene3D" id="3.90.1570.10">
    <property type="entry name" value="tt1808, chain A"/>
    <property type="match status" value="1"/>
</dbReference>
<proteinExistence type="predicted"/>